<evidence type="ECO:0000259" key="7">
    <source>
        <dbReference type="PROSITE" id="PS51059"/>
    </source>
</evidence>
<evidence type="ECO:0000256" key="2">
    <source>
        <dbReference type="ARBA" id="ARBA00022473"/>
    </source>
</evidence>
<keyword evidence="3" id="KW-0346">Stress response</keyword>
<evidence type="ECO:0000313" key="10">
    <source>
        <dbReference type="Proteomes" id="UP000824890"/>
    </source>
</evidence>
<dbReference type="InterPro" id="IPR012317">
    <property type="entry name" value="Poly(ADP-ribose)pol_cat_dom"/>
</dbReference>
<evidence type="ECO:0000313" key="9">
    <source>
        <dbReference type="EMBL" id="KAH0879722.1"/>
    </source>
</evidence>
<dbReference type="Proteomes" id="UP000824890">
    <property type="component" value="Unassembled WGS sequence"/>
</dbReference>
<feature type="region of interest" description="Disordered" evidence="5">
    <location>
        <begin position="444"/>
        <end position="492"/>
    </location>
</feature>
<name>A0ABQ7ZHM1_BRANA</name>
<dbReference type="InterPro" id="IPR044964">
    <property type="entry name" value="RCD1/SRO1-5"/>
</dbReference>
<evidence type="ECO:0000256" key="1">
    <source>
        <dbReference type="ARBA" id="ARBA00004123"/>
    </source>
</evidence>
<keyword evidence="4" id="KW-0539">Nucleus</keyword>
<dbReference type="PROSITE" id="PS50918">
    <property type="entry name" value="WWE"/>
    <property type="match status" value="1"/>
</dbReference>
<dbReference type="Pfam" id="PF12174">
    <property type="entry name" value="RST"/>
    <property type="match status" value="1"/>
</dbReference>
<comment type="caution">
    <text evidence="9">The sequence shown here is derived from an EMBL/GenBank/DDBJ whole genome shotgun (WGS) entry which is preliminary data.</text>
</comment>
<keyword evidence="2" id="KW-0217">Developmental protein</keyword>
<evidence type="ECO:0008006" key="11">
    <source>
        <dbReference type="Google" id="ProtNLM"/>
    </source>
</evidence>
<feature type="domain" description="PARP catalytic" evidence="7">
    <location>
        <begin position="233"/>
        <end position="454"/>
    </location>
</feature>
<dbReference type="PANTHER" id="PTHR32263">
    <property type="entry name" value="INACTIVE POLY [ADP-RIBOSE] POLYMERASE SRO4-RELATED"/>
    <property type="match status" value="1"/>
</dbReference>
<accession>A0ABQ7ZHM1</accession>
<dbReference type="InterPro" id="IPR004170">
    <property type="entry name" value="WWE_dom"/>
</dbReference>
<feature type="domain" description="RST" evidence="8">
    <location>
        <begin position="488"/>
        <end position="559"/>
    </location>
</feature>
<dbReference type="EMBL" id="JAGKQM010000015">
    <property type="protein sequence ID" value="KAH0879722.1"/>
    <property type="molecule type" value="Genomic_DNA"/>
</dbReference>
<comment type="subcellular location">
    <subcellularLocation>
        <location evidence="1">Nucleus</location>
    </subcellularLocation>
</comment>
<dbReference type="Pfam" id="PF23467">
    <property type="entry name" value="WWE_5"/>
    <property type="match status" value="1"/>
</dbReference>
<feature type="domain" description="WWE" evidence="6">
    <location>
        <begin position="63"/>
        <end position="152"/>
    </location>
</feature>
<dbReference type="SUPFAM" id="SSF56399">
    <property type="entry name" value="ADP-ribosylation"/>
    <property type="match status" value="1"/>
</dbReference>
<gene>
    <name evidence="9" type="ORF">HID58_067116</name>
</gene>
<proteinExistence type="predicted"/>
<dbReference type="PROSITE" id="PS51879">
    <property type="entry name" value="RST"/>
    <property type="match status" value="1"/>
</dbReference>
<evidence type="ECO:0000259" key="6">
    <source>
        <dbReference type="PROSITE" id="PS50918"/>
    </source>
</evidence>
<dbReference type="PANTHER" id="PTHR32263:SF15">
    <property type="entry name" value="INACTIVE POLY [ADP-RIBOSE] POLYMERASE RCD1"/>
    <property type="match status" value="1"/>
</dbReference>
<dbReference type="Gene3D" id="3.90.228.10">
    <property type="match status" value="1"/>
</dbReference>
<evidence type="ECO:0000256" key="3">
    <source>
        <dbReference type="ARBA" id="ARBA00023016"/>
    </source>
</evidence>
<keyword evidence="10" id="KW-1185">Reference proteome</keyword>
<evidence type="ECO:0000259" key="8">
    <source>
        <dbReference type="PROSITE" id="PS51879"/>
    </source>
</evidence>
<feature type="compositionally biased region" description="Basic and acidic residues" evidence="5">
    <location>
        <begin position="52"/>
        <end position="62"/>
    </location>
</feature>
<sequence length="584" mass="64487">MEVKIVKGLDSRCENGFGKKRKRPPSYAAYVNGVSCAKLQDVPPPNPQSQLPDKRRKLEGENKICSSENRSGKSLVRYYTYFKKSGIAKRVMIYEKGEWNDVPAHIICAIQKDLDEKRAAIEFEWCGHRFLLDFLHMYKLDLETGSKTPLAWIDIGGKCFFPEIYESDERNYCCRRNCTEDLKRSSSHEINLRLEIDVNGGESPRLNLEECSDEAGDGMDDVPAEDSCSRKIGAAVSKWDETDAVAVSGPKPAGAEGLDKDAVQKMFAIGTASLGPVAVLDVGRFSSEIAEARLALFEKQVEITKKRRGDANVRYAWLPAKREVLSAVMMQGLGVGGTFIRKSMYGVGIHLTAADCPYFSARYCDIDENGVRYMVLCRVIMGNMEPLRGDKAQFFSGGEEYDNGVDDVEKPKNYVVWNINMNTHVFPEFVVRFKLSVPTNAEGNLVARNDNSGVTLEGPKDVSPQLVSHGPEGGSGSGSANSVGSSTTKPNSPRMPFPVVFAAISHKISEKDMSLINADYQQLRGKKMTRAEFVRKLRGIVGDDLLRSTITALENQASLLVPKLTNDIPGSMREVEQGAGGMMI</sequence>
<reference evidence="9 10" key="1">
    <citation type="submission" date="2021-05" db="EMBL/GenBank/DDBJ databases">
        <title>Genome Assembly of Synthetic Allotetraploid Brassica napus Reveals Homoeologous Exchanges between Subgenomes.</title>
        <authorList>
            <person name="Davis J.T."/>
        </authorList>
    </citation>
    <scope>NUCLEOTIDE SEQUENCE [LARGE SCALE GENOMIC DNA]</scope>
    <source>
        <strain evidence="10">cv. Da-Ae</strain>
        <tissue evidence="9">Seedling</tissue>
    </source>
</reference>
<feature type="region of interest" description="Disordered" evidence="5">
    <location>
        <begin position="41"/>
        <end position="63"/>
    </location>
</feature>
<evidence type="ECO:0000256" key="4">
    <source>
        <dbReference type="ARBA" id="ARBA00023242"/>
    </source>
</evidence>
<dbReference type="PROSITE" id="PS51059">
    <property type="entry name" value="PARP_CATALYTIC"/>
    <property type="match status" value="1"/>
</dbReference>
<protein>
    <recommendedName>
        <fullName evidence="11">Poly [ADP-ribose] polymerase</fullName>
    </recommendedName>
</protein>
<dbReference type="InterPro" id="IPR057823">
    <property type="entry name" value="WWE_RCD1"/>
</dbReference>
<evidence type="ECO:0000256" key="5">
    <source>
        <dbReference type="SAM" id="MobiDB-lite"/>
    </source>
</evidence>
<organism evidence="9 10">
    <name type="scientific">Brassica napus</name>
    <name type="common">Rape</name>
    <dbReference type="NCBI Taxonomy" id="3708"/>
    <lineage>
        <taxon>Eukaryota</taxon>
        <taxon>Viridiplantae</taxon>
        <taxon>Streptophyta</taxon>
        <taxon>Embryophyta</taxon>
        <taxon>Tracheophyta</taxon>
        <taxon>Spermatophyta</taxon>
        <taxon>Magnoliopsida</taxon>
        <taxon>eudicotyledons</taxon>
        <taxon>Gunneridae</taxon>
        <taxon>Pentapetalae</taxon>
        <taxon>rosids</taxon>
        <taxon>malvids</taxon>
        <taxon>Brassicales</taxon>
        <taxon>Brassicaceae</taxon>
        <taxon>Brassiceae</taxon>
        <taxon>Brassica</taxon>
    </lineage>
</organism>
<dbReference type="InterPro" id="IPR022003">
    <property type="entry name" value="RST"/>
</dbReference>